<dbReference type="PANTHER" id="PTHR43585">
    <property type="entry name" value="FUMIPYRROLE BIOSYNTHESIS PROTEIN C"/>
    <property type="match status" value="1"/>
</dbReference>
<dbReference type="Gene3D" id="3.40.50.20">
    <property type="match status" value="1"/>
</dbReference>
<dbReference type="EMBL" id="FMCR01000005">
    <property type="protein sequence ID" value="SCF29430.1"/>
    <property type="molecule type" value="Genomic_DNA"/>
</dbReference>
<evidence type="ECO:0000256" key="4">
    <source>
        <dbReference type="PROSITE-ProRule" id="PRU00409"/>
    </source>
</evidence>
<dbReference type="InterPro" id="IPR052032">
    <property type="entry name" value="ATP-dep_AA_Ligase"/>
</dbReference>
<protein>
    <submittedName>
        <fullName evidence="6">Biotin carboxylase</fullName>
    </submittedName>
</protein>
<dbReference type="InterPro" id="IPR040570">
    <property type="entry name" value="LAL_C2"/>
</dbReference>
<dbReference type="SMART" id="SM01209">
    <property type="entry name" value="GARS_A"/>
    <property type="match status" value="1"/>
</dbReference>
<evidence type="ECO:0000256" key="1">
    <source>
        <dbReference type="ARBA" id="ARBA00022598"/>
    </source>
</evidence>
<sequence length="395" mass="42638">MSELLLVGVGFMGRPYLTAARRLGLQVAAVEGASRAADTAELVDHIRVAPGNHDEQWAQGTWAAAADRRPAGVVAFTENNVLGAALLQERLGLPGPSLHAATVSRNKALQRGLFAAAGIRQPEYLMTDDLESARDWATARLPVVVKPLSSAGSEGVELVEDVNAFQDAVTRRNHEGPLLVETAVDGPEYSWEALLSEGKVWLANLTAKETAEPPHFVEIAHRTGIQLDEEAAAEVTEFCTAVVAALGMRTGIVHLEFRLAADGPTLMEIAVRTPGDYLMDLLSLTYGLDWFEMVVRLAMAMPLPDPPPRPVAYAASYLPVAPPGILVEMRGMAEIEAHPAFVRYGWWKNPGDAVPAATWSAERAGYLIVSAETPALRDEALEFVRRTLTIVTRPA</sequence>
<gene>
    <name evidence="6" type="ORF">GA0070561_5091</name>
</gene>
<dbReference type="PROSITE" id="PS50975">
    <property type="entry name" value="ATP_GRASP"/>
    <property type="match status" value="1"/>
</dbReference>
<dbReference type="AlphaFoldDB" id="A0A1C4Z916"/>
<dbReference type="InterPro" id="IPR011761">
    <property type="entry name" value="ATP-grasp"/>
</dbReference>
<dbReference type="Pfam" id="PF18603">
    <property type="entry name" value="LAL_C2"/>
    <property type="match status" value="1"/>
</dbReference>
<dbReference type="Pfam" id="PF18130">
    <property type="entry name" value="ATPgrasp_N"/>
    <property type="match status" value="1"/>
</dbReference>
<dbReference type="GO" id="GO:0046872">
    <property type="term" value="F:metal ion binding"/>
    <property type="evidence" value="ECO:0007669"/>
    <property type="project" value="InterPro"/>
</dbReference>
<organism evidence="6 7">
    <name type="scientific">Micromonospora saelicesensis</name>
    <dbReference type="NCBI Taxonomy" id="285676"/>
    <lineage>
        <taxon>Bacteria</taxon>
        <taxon>Bacillati</taxon>
        <taxon>Actinomycetota</taxon>
        <taxon>Actinomycetes</taxon>
        <taxon>Micromonosporales</taxon>
        <taxon>Micromonosporaceae</taxon>
        <taxon>Micromonospora</taxon>
    </lineage>
</organism>
<accession>A0A1C4Z916</accession>
<dbReference type="Gene3D" id="3.30.470.20">
    <property type="entry name" value="ATP-grasp fold, B domain"/>
    <property type="match status" value="1"/>
</dbReference>
<dbReference type="Pfam" id="PF13535">
    <property type="entry name" value="ATP-grasp_4"/>
    <property type="match status" value="1"/>
</dbReference>
<name>A0A1C4Z916_9ACTN</name>
<keyword evidence="2 4" id="KW-0547">Nucleotide-binding</keyword>
<reference evidence="6 7" key="1">
    <citation type="submission" date="2016-06" db="EMBL/GenBank/DDBJ databases">
        <authorList>
            <person name="Kjaerup R.B."/>
            <person name="Dalgaard T.S."/>
            <person name="Juul-Madsen H.R."/>
        </authorList>
    </citation>
    <scope>NUCLEOTIDE SEQUENCE [LARGE SCALE GENOMIC DNA]</scope>
    <source>
        <strain evidence="6 7">DSM 44871</strain>
    </source>
</reference>
<dbReference type="SUPFAM" id="SSF56059">
    <property type="entry name" value="Glutathione synthetase ATP-binding domain-like"/>
    <property type="match status" value="1"/>
</dbReference>
<dbReference type="STRING" id="285676.GA0070561_5091"/>
<dbReference type="GO" id="GO:0016874">
    <property type="term" value="F:ligase activity"/>
    <property type="evidence" value="ECO:0007669"/>
    <property type="project" value="UniProtKB-KW"/>
</dbReference>
<dbReference type="InterPro" id="IPR041472">
    <property type="entry name" value="BL00235/CARNS1_N"/>
</dbReference>
<keyword evidence="3 4" id="KW-0067">ATP-binding</keyword>
<dbReference type="PANTHER" id="PTHR43585:SF2">
    <property type="entry name" value="ATP-GRASP ENZYME FSQD"/>
    <property type="match status" value="1"/>
</dbReference>
<feature type="domain" description="ATP-grasp" evidence="5">
    <location>
        <begin position="111"/>
        <end position="299"/>
    </location>
</feature>
<dbReference type="Proteomes" id="UP000198864">
    <property type="component" value="Unassembled WGS sequence"/>
</dbReference>
<evidence type="ECO:0000256" key="3">
    <source>
        <dbReference type="ARBA" id="ARBA00022840"/>
    </source>
</evidence>
<evidence type="ECO:0000256" key="2">
    <source>
        <dbReference type="ARBA" id="ARBA00022741"/>
    </source>
</evidence>
<evidence type="ECO:0000259" key="5">
    <source>
        <dbReference type="PROSITE" id="PS50975"/>
    </source>
</evidence>
<proteinExistence type="predicted"/>
<evidence type="ECO:0000313" key="7">
    <source>
        <dbReference type="Proteomes" id="UP000198864"/>
    </source>
</evidence>
<evidence type="ECO:0000313" key="6">
    <source>
        <dbReference type="EMBL" id="SCF29430.1"/>
    </source>
</evidence>
<dbReference type="RefSeq" id="WP_091404960.1">
    <property type="nucleotide sequence ID" value="NZ_FMCR01000005.1"/>
</dbReference>
<keyword evidence="1" id="KW-0436">Ligase</keyword>
<dbReference type="GO" id="GO:0005524">
    <property type="term" value="F:ATP binding"/>
    <property type="evidence" value="ECO:0007669"/>
    <property type="project" value="UniProtKB-UniRule"/>
</dbReference>